<dbReference type="InterPro" id="IPR051478">
    <property type="entry name" value="Beta-lactamase-like_AB/R"/>
</dbReference>
<dbReference type="EMBL" id="MU864943">
    <property type="protein sequence ID" value="KAK4465007.1"/>
    <property type="molecule type" value="Genomic_DNA"/>
</dbReference>
<reference evidence="5" key="1">
    <citation type="journal article" date="2023" name="Mol. Phylogenet. Evol.">
        <title>Genome-scale phylogeny and comparative genomics of the fungal order Sordariales.</title>
        <authorList>
            <person name="Hensen N."/>
            <person name="Bonometti L."/>
            <person name="Westerberg I."/>
            <person name="Brannstrom I.O."/>
            <person name="Guillou S."/>
            <person name="Cros-Aarteil S."/>
            <person name="Calhoun S."/>
            <person name="Haridas S."/>
            <person name="Kuo A."/>
            <person name="Mondo S."/>
            <person name="Pangilinan J."/>
            <person name="Riley R."/>
            <person name="LaButti K."/>
            <person name="Andreopoulos B."/>
            <person name="Lipzen A."/>
            <person name="Chen C."/>
            <person name="Yan M."/>
            <person name="Daum C."/>
            <person name="Ng V."/>
            <person name="Clum A."/>
            <person name="Steindorff A."/>
            <person name="Ohm R.A."/>
            <person name="Martin F."/>
            <person name="Silar P."/>
            <person name="Natvig D.O."/>
            <person name="Lalanne C."/>
            <person name="Gautier V."/>
            <person name="Ament-Velasquez S.L."/>
            <person name="Kruys A."/>
            <person name="Hutchinson M.I."/>
            <person name="Powell A.J."/>
            <person name="Barry K."/>
            <person name="Miller A.N."/>
            <person name="Grigoriev I.V."/>
            <person name="Debuchy R."/>
            <person name="Gladieux P."/>
            <person name="Hiltunen Thoren M."/>
            <person name="Johannesson H."/>
        </authorList>
    </citation>
    <scope>NUCLEOTIDE SEQUENCE</scope>
    <source>
        <strain evidence="5">PSN324</strain>
    </source>
</reference>
<dbReference type="AlphaFoldDB" id="A0AAV9HZN5"/>
<feature type="signal peptide" evidence="2">
    <location>
        <begin position="1"/>
        <end position="22"/>
    </location>
</feature>
<evidence type="ECO:0000313" key="6">
    <source>
        <dbReference type="Proteomes" id="UP001321749"/>
    </source>
</evidence>
<sequence length="590" mass="64470">MGNFVNFALLAAIAAKFTVSWAALNGHCPPLGPVLPPPVSASSSPAVAASVAAFQQLMDQFTAQYNHSAVAIGLKSIHEDDYLVEYAFTPPNRDSRGAQKVDSNTVFRIASVSKIFTVLAILKLHDVRLDDPVTKYVPELLALSNEARENSAIWTVAWDEVTLGALASHLAGVGVDMMTDYTPFGDFTPYGFPPVNESRLLGCSGFFGTLECNRTVFFERFGERAPVQLPFSPNAVYSNAAFAILGFAVEAVTNRSFNEFIKTEIWKPLNMTSTFATKPDDALGFIPTDDIWWNATLGYGDPAGSAYSTVHDMTRFGEAILRHELGLSASQTRKWLKPWSQTSSSGTLVGAPWEIYRVRNATADGRLIELYTKAGDLITYHSVFALIPDYDLVATVMVTGELKANEARGIDATVFLSKLVETVLPGVEQAGRDEADVAYGGTYRDEATNSSLTLSQDDGPGFSIESWIVRGVDVIATWLGLSLIPSPVPPTSNPLKFRLYPTTVRTNNQTSWRSVSQTGPPEYIEKLESLLLPPETMCITWGQLDRATYMLQAQDHMVFTLDEQGRATTVELVGYAVTLARQQTPAQEAK</sequence>
<comment type="similarity">
    <text evidence="1">Belongs to the beta-lactamase family.</text>
</comment>
<proteinExistence type="inferred from homology"/>
<protein>
    <submittedName>
        <fullName evidence="5">Beta-lactamase/transpeptidase-like protein</fullName>
    </submittedName>
</protein>
<dbReference type="Pfam" id="PF26335">
    <property type="entry name" value="ARB_00930_C"/>
    <property type="match status" value="1"/>
</dbReference>
<feature type="domain" description="Beta-lactamase-related" evidence="3">
    <location>
        <begin position="55"/>
        <end position="406"/>
    </location>
</feature>
<gene>
    <name evidence="5" type="ORF">QBC42DRAFT_316322</name>
</gene>
<evidence type="ECO:0000259" key="4">
    <source>
        <dbReference type="Pfam" id="PF26335"/>
    </source>
</evidence>
<evidence type="ECO:0000313" key="5">
    <source>
        <dbReference type="EMBL" id="KAK4465007.1"/>
    </source>
</evidence>
<evidence type="ECO:0000256" key="2">
    <source>
        <dbReference type="SAM" id="SignalP"/>
    </source>
</evidence>
<dbReference type="InterPro" id="IPR058664">
    <property type="entry name" value="ARB_00930-like_C"/>
</dbReference>
<organism evidence="5 6">
    <name type="scientific">Cladorrhinum samala</name>
    <dbReference type="NCBI Taxonomy" id="585594"/>
    <lineage>
        <taxon>Eukaryota</taxon>
        <taxon>Fungi</taxon>
        <taxon>Dikarya</taxon>
        <taxon>Ascomycota</taxon>
        <taxon>Pezizomycotina</taxon>
        <taxon>Sordariomycetes</taxon>
        <taxon>Sordariomycetidae</taxon>
        <taxon>Sordariales</taxon>
        <taxon>Podosporaceae</taxon>
        <taxon>Cladorrhinum</taxon>
    </lineage>
</organism>
<dbReference type="PANTHER" id="PTHR22935">
    <property type="entry name" value="PENICILLIN-BINDING PROTEIN"/>
    <property type="match status" value="1"/>
</dbReference>
<dbReference type="Pfam" id="PF00144">
    <property type="entry name" value="Beta-lactamase"/>
    <property type="match status" value="1"/>
</dbReference>
<evidence type="ECO:0000256" key="1">
    <source>
        <dbReference type="ARBA" id="ARBA00038473"/>
    </source>
</evidence>
<feature type="domain" description="Beta-lactamase-like ARB-00930-like C-terminal" evidence="4">
    <location>
        <begin position="432"/>
        <end position="582"/>
    </location>
</feature>
<feature type="chain" id="PRO_5043832827" evidence="2">
    <location>
        <begin position="23"/>
        <end position="590"/>
    </location>
</feature>
<evidence type="ECO:0000259" key="3">
    <source>
        <dbReference type="Pfam" id="PF00144"/>
    </source>
</evidence>
<name>A0AAV9HZN5_9PEZI</name>
<dbReference type="InterPro" id="IPR001466">
    <property type="entry name" value="Beta-lactam-related"/>
</dbReference>
<keyword evidence="2" id="KW-0732">Signal</keyword>
<dbReference type="Proteomes" id="UP001321749">
    <property type="component" value="Unassembled WGS sequence"/>
</dbReference>
<reference evidence="5" key="2">
    <citation type="submission" date="2023-06" db="EMBL/GenBank/DDBJ databases">
        <authorList>
            <consortium name="Lawrence Berkeley National Laboratory"/>
            <person name="Mondo S.J."/>
            <person name="Hensen N."/>
            <person name="Bonometti L."/>
            <person name="Westerberg I."/>
            <person name="Brannstrom I.O."/>
            <person name="Guillou S."/>
            <person name="Cros-Aarteil S."/>
            <person name="Calhoun S."/>
            <person name="Haridas S."/>
            <person name="Kuo A."/>
            <person name="Pangilinan J."/>
            <person name="Riley R."/>
            <person name="Labutti K."/>
            <person name="Andreopoulos B."/>
            <person name="Lipzen A."/>
            <person name="Chen C."/>
            <person name="Yanf M."/>
            <person name="Daum C."/>
            <person name="Ng V."/>
            <person name="Clum A."/>
            <person name="Steindorff A."/>
            <person name="Ohm R."/>
            <person name="Martin F."/>
            <person name="Silar P."/>
            <person name="Natvig D."/>
            <person name="Lalanne C."/>
            <person name="Gautier V."/>
            <person name="Ament-Velasquez S.L."/>
            <person name="Kruys A."/>
            <person name="Hutchinson M.I."/>
            <person name="Powell A.J."/>
            <person name="Barry K."/>
            <person name="Miller A.N."/>
            <person name="Grigoriev I.V."/>
            <person name="Debuchy R."/>
            <person name="Gladieux P."/>
            <person name="Thoren M.H."/>
            <person name="Johannesson H."/>
        </authorList>
    </citation>
    <scope>NUCLEOTIDE SEQUENCE</scope>
    <source>
        <strain evidence="5">PSN324</strain>
    </source>
</reference>
<dbReference type="InterPro" id="IPR012338">
    <property type="entry name" value="Beta-lactam/transpept-like"/>
</dbReference>
<dbReference type="SUPFAM" id="SSF56601">
    <property type="entry name" value="beta-lactamase/transpeptidase-like"/>
    <property type="match status" value="1"/>
</dbReference>
<keyword evidence="6" id="KW-1185">Reference proteome</keyword>
<dbReference type="Gene3D" id="3.40.710.10">
    <property type="entry name" value="DD-peptidase/beta-lactamase superfamily"/>
    <property type="match status" value="1"/>
</dbReference>
<dbReference type="PANTHER" id="PTHR22935:SF95">
    <property type="entry name" value="BETA-LACTAMASE-LIKE 1-RELATED"/>
    <property type="match status" value="1"/>
</dbReference>
<accession>A0AAV9HZN5</accession>
<comment type="caution">
    <text evidence="5">The sequence shown here is derived from an EMBL/GenBank/DDBJ whole genome shotgun (WGS) entry which is preliminary data.</text>
</comment>